<dbReference type="EMBL" id="WHNP01000027">
    <property type="protein sequence ID" value="MPW20257.1"/>
    <property type="molecule type" value="Genomic_DNA"/>
</dbReference>
<evidence type="ECO:0000313" key="3">
    <source>
        <dbReference type="EMBL" id="MPW20257.1"/>
    </source>
</evidence>
<dbReference type="Proteomes" id="UP000484381">
    <property type="component" value="Unassembled WGS sequence"/>
</dbReference>
<dbReference type="RefSeq" id="WP_152763032.1">
    <property type="nucleotide sequence ID" value="NZ_WHNP01000027.1"/>
</dbReference>
<name>A0A7X1NE29_9BURK</name>
<feature type="chain" id="PRO_5031512818" description="DUF4148 domain-containing protein" evidence="2">
    <location>
        <begin position="22"/>
        <end position="91"/>
    </location>
</feature>
<feature type="region of interest" description="Disordered" evidence="1">
    <location>
        <begin position="25"/>
        <end position="56"/>
    </location>
</feature>
<keyword evidence="2" id="KW-0732">Signal</keyword>
<sequence>MKTMLILCGGALCLSALQAYAQESATGTATSTSTTPETVLNSEGPGMSATSMSGSAAISHGKTRAEVYQDLVRSQKSGEADRLNELFKGGN</sequence>
<gene>
    <name evidence="3" type="ORF">GCT13_26065</name>
</gene>
<comment type="caution">
    <text evidence="3">The sequence shown here is derived from an EMBL/GenBank/DDBJ whole genome shotgun (WGS) entry which is preliminary data.</text>
</comment>
<proteinExistence type="predicted"/>
<dbReference type="AlphaFoldDB" id="A0A7X1NE29"/>
<accession>A0A7X1NE29</accession>
<organism evidence="3 4">
    <name type="scientific">Paraburkholderia franconis</name>
    <dbReference type="NCBI Taxonomy" id="2654983"/>
    <lineage>
        <taxon>Bacteria</taxon>
        <taxon>Pseudomonadati</taxon>
        <taxon>Pseudomonadota</taxon>
        <taxon>Betaproteobacteria</taxon>
        <taxon>Burkholderiales</taxon>
        <taxon>Burkholderiaceae</taxon>
        <taxon>Paraburkholderia</taxon>
    </lineage>
</organism>
<keyword evidence="4" id="KW-1185">Reference proteome</keyword>
<evidence type="ECO:0000256" key="2">
    <source>
        <dbReference type="SAM" id="SignalP"/>
    </source>
</evidence>
<evidence type="ECO:0008006" key="5">
    <source>
        <dbReference type="Google" id="ProtNLM"/>
    </source>
</evidence>
<feature type="compositionally biased region" description="Low complexity" evidence="1">
    <location>
        <begin position="25"/>
        <end position="35"/>
    </location>
</feature>
<feature type="compositionally biased region" description="Low complexity" evidence="1">
    <location>
        <begin position="44"/>
        <end position="56"/>
    </location>
</feature>
<evidence type="ECO:0000256" key="1">
    <source>
        <dbReference type="SAM" id="MobiDB-lite"/>
    </source>
</evidence>
<evidence type="ECO:0000313" key="4">
    <source>
        <dbReference type="Proteomes" id="UP000484381"/>
    </source>
</evidence>
<feature type="signal peptide" evidence="2">
    <location>
        <begin position="1"/>
        <end position="21"/>
    </location>
</feature>
<protein>
    <recommendedName>
        <fullName evidence="5">DUF4148 domain-containing protein</fullName>
    </recommendedName>
</protein>
<reference evidence="3 4" key="1">
    <citation type="submission" date="2019-10" db="EMBL/GenBank/DDBJ databases">
        <title>Paraburkholderia sp. isolated from nodules of Mimosa pudica from Brazilian Atlantic Forest soils.</title>
        <authorList>
            <person name="Paulitsch F."/>
            <person name="Hungria M."/>
            <person name="Dall'Agnol R."/>
        </authorList>
    </citation>
    <scope>NUCLEOTIDE SEQUENCE [LARGE SCALE GENOMIC DNA]</scope>
    <source>
        <strain evidence="3 4">CNPSo 3157</strain>
    </source>
</reference>